<dbReference type="PaxDb" id="3827-XP_004493021.1"/>
<dbReference type="Gene3D" id="3.80.10.10">
    <property type="entry name" value="Ribonuclease Inhibitor"/>
    <property type="match status" value="1"/>
</dbReference>
<accession>A0A1S2XSR8</accession>
<protein>
    <submittedName>
        <fullName evidence="4">F-box/LRR-repeat protein At3g48880-like</fullName>
    </submittedName>
</protein>
<dbReference type="SUPFAM" id="SSF52047">
    <property type="entry name" value="RNI-like"/>
    <property type="match status" value="1"/>
</dbReference>
<dbReference type="Pfam" id="PF12937">
    <property type="entry name" value="F-box-like"/>
    <property type="match status" value="1"/>
</dbReference>
<dbReference type="GeneID" id="101509057"/>
<keyword evidence="1" id="KW-1133">Transmembrane helix</keyword>
<sequence length="304" mass="35417">MKKKDQTKKHYRDYLFYDILVRIFIHLNVADLVAASFVCKTWNLATRAPQLWKKLDLTTLNYSNYFNIPMLVNSWKDENSSSKMTRFLKYVTNLSSGNINIIIFNFYVYLTDDHLLTLAKRTPNLKRLVLPLTGNISKIGIETAMKSWSGLESMTITSIFKDRHYFTAIGKYCPNIVRLKFTCTFEQEEAEAVVNYTPNLKELSIRFVIVNLRALCLVLNSLKDLEVVNISHSLIVDKLDGEFEMYSLRNLRNHLDASYYRKLIVCETGECLRCQNGRNNDPRRLPHGPLEDIWRQDEITSLAH</sequence>
<feature type="domain" description="F-box" evidence="2">
    <location>
        <begin position="9"/>
        <end position="55"/>
    </location>
</feature>
<evidence type="ECO:0000256" key="1">
    <source>
        <dbReference type="SAM" id="Phobius"/>
    </source>
</evidence>
<keyword evidence="1" id="KW-0812">Transmembrane</keyword>
<proteinExistence type="predicted"/>
<feature type="transmembrane region" description="Helical" evidence="1">
    <location>
        <begin position="90"/>
        <end position="110"/>
    </location>
</feature>
<dbReference type="AlphaFoldDB" id="A0A1S2XSR8"/>
<dbReference type="InterPro" id="IPR001810">
    <property type="entry name" value="F-box_dom"/>
</dbReference>
<name>A0A1S2XSR8_CICAR</name>
<dbReference type="PROSITE" id="PS50181">
    <property type="entry name" value="FBOX"/>
    <property type="match status" value="1"/>
</dbReference>
<dbReference type="eggNOG" id="KOG1947">
    <property type="taxonomic scope" value="Eukaryota"/>
</dbReference>
<reference evidence="3" key="1">
    <citation type="journal article" date="2013" name="Nat. Biotechnol.">
        <title>Draft genome sequence of chickpea (Cicer arietinum) provides a resource for trait improvement.</title>
        <authorList>
            <person name="Varshney R.K."/>
            <person name="Song C."/>
            <person name="Saxena R.K."/>
            <person name="Azam S."/>
            <person name="Yu S."/>
            <person name="Sharpe A.G."/>
            <person name="Cannon S."/>
            <person name="Baek J."/>
            <person name="Rosen B.D."/>
            <person name="Tar'an B."/>
            <person name="Millan T."/>
            <person name="Zhang X."/>
            <person name="Ramsay L.D."/>
            <person name="Iwata A."/>
            <person name="Wang Y."/>
            <person name="Nelson W."/>
            <person name="Farmer A.D."/>
            <person name="Gaur P.M."/>
            <person name="Soderlund C."/>
            <person name="Penmetsa R.V."/>
            <person name="Xu C."/>
            <person name="Bharti A.K."/>
            <person name="He W."/>
            <person name="Winter P."/>
            <person name="Zhao S."/>
            <person name="Hane J.K."/>
            <person name="Carrasquilla-Garcia N."/>
            <person name="Condie J.A."/>
            <person name="Upadhyaya H.D."/>
            <person name="Luo M.C."/>
            <person name="Thudi M."/>
            <person name="Gowda C.L."/>
            <person name="Singh N.P."/>
            <person name="Lichtenzveig J."/>
            <person name="Gali K.K."/>
            <person name="Rubio J."/>
            <person name="Nadarajan N."/>
            <person name="Dolezel J."/>
            <person name="Bansal K.C."/>
            <person name="Xu X."/>
            <person name="Edwards D."/>
            <person name="Zhang G."/>
            <person name="Kahl G."/>
            <person name="Gil J."/>
            <person name="Singh K.B."/>
            <person name="Datta S.K."/>
            <person name="Jackson S.A."/>
            <person name="Wang J."/>
            <person name="Cook D.R."/>
        </authorList>
    </citation>
    <scope>NUCLEOTIDE SEQUENCE [LARGE SCALE GENOMIC DNA]</scope>
    <source>
        <strain evidence="3">cv. CDC Frontier</strain>
    </source>
</reference>
<dbReference type="RefSeq" id="XP_004493021.1">
    <property type="nucleotide sequence ID" value="XM_004492964.3"/>
</dbReference>
<keyword evidence="1" id="KW-0472">Membrane</keyword>
<dbReference type="PANTHER" id="PTHR38926:SF10">
    <property type="entry name" value="F-BOX DOMAIN-CONTAINING PROTEIN"/>
    <property type="match status" value="1"/>
</dbReference>
<evidence type="ECO:0000313" key="3">
    <source>
        <dbReference type="Proteomes" id="UP000087171"/>
    </source>
</evidence>
<dbReference type="SMART" id="SM00256">
    <property type="entry name" value="FBOX"/>
    <property type="match status" value="1"/>
</dbReference>
<gene>
    <name evidence="4" type="primary">LOC101509057</name>
</gene>
<dbReference type="InterPro" id="IPR032675">
    <property type="entry name" value="LRR_dom_sf"/>
</dbReference>
<reference evidence="4" key="2">
    <citation type="submission" date="2025-08" db="UniProtKB">
        <authorList>
            <consortium name="RefSeq"/>
        </authorList>
    </citation>
    <scope>IDENTIFICATION</scope>
    <source>
        <tissue evidence="4">Etiolated seedlings</tissue>
    </source>
</reference>
<evidence type="ECO:0000313" key="4">
    <source>
        <dbReference type="RefSeq" id="XP_004493021.1"/>
    </source>
</evidence>
<dbReference type="OrthoDB" id="957465at2759"/>
<dbReference type="Proteomes" id="UP000087171">
    <property type="component" value="Chromosome Ca3"/>
</dbReference>
<organism evidence="3 4">
    <name type="scientific">Cicer arietinum</name>
    <name type="common">Chickpea</name>
    <name type="synonym">Garbanzo</name>
    <dbReference type="NCBI Taxonomy" id="3827"/>
    <lineage>
        <taxon>Eukaryota</taxon>
        <taxon>Viridiplantae</taxon>
        <taxon>Streptophyta</taxon>
        <taxon>Embryophyta</taxon>
        <taxon>Tracheophyta</taxon>
        <taxon>Spermatophyta</taxon>
        <taxon>Magnoliopsida</taxon>
        <taxon>eudicotyledons</taxon>
        <taxon>Gunneridae</taxon>
        <taxon>Pentapetalae</taxon>
        <taxon>rosids</taxon>
        <taxon>fabids</taxon>
        <taxon>Fabales</taxon>
        <taxon>Fabaceae</taxon>
        <taxon>Papilionoideae</taxon>
        <taxon>50 kb inversion clade</taxon>
        <taxon>NPAAA clade</taxon>
        <taxon>Hologalegina</taxon>
        <taxon>IRL clade</taxon>
        <taxon>Cicereae</taxon>
        <taxon>Cicer</taxon>
    </lineage>
</organism>
<dbReference type="PANTHER" id="PTHR38926">
    <property type="entry name" value="F-BOX DOMAIN CONTAINING PROTEIN, EXPRESSED"/>
    <property type="match status" value="1"/>
</dbReference>
<keyword evidence="3" id="KW-1185">Reference proteome</keyword>
<evidence type="ECO:0000259" key="2">
    <source>
        <dbReference type="PROSITE" id="PS50181"/>
    </source>
</evidence>
<dbReference type="SUPFAM" id="SSF81383">
    <property type="entry name" value="F-box domain"/>
    <property type="match status" value="1"/>
</dbReference>
<dbReference type="InterPro" id="IPR036047">
    <property type="entry name" value="F-box-like_dom_sf"/>
</dbReference>
<dbReference type="KEGG" id="cam:101509057"/>